<protein>
    <submittedName>
        <fullName evidence="1">Uncharacterized protein</fullName>
    </submittedName>
</protein>
<reference evidence="1" key="1">
    <citation type="submission" date="2021-06" db="EMBL/GenBank/DDBJ databases">
        <authorList>
            <person name="Gannon L."/>
            <person name="Redgwell R T."/>
            <person name="Michniewski S."/>
            <person name="Harrison D C."/>
            <person name="Millard A."/>
        </authorList>
    </citation>
    <scope>NUCLEOTIDE SEQUENCE</scope>
</reference>
<organism evidence="1">
    <name type="scientific">uncultured marine phage</name>
    <dbReference type="NCBI Taxonomy" id="707152"/>
    <lineage>
        <taxon>Viruses</taxon>
        <taxon>environmental samples</taxon>
    </lineage>
</organism>
<dbReference type="EMBL" id="OU342829">
    <property type="protein sequence ID" value="CAG7579928.1"/>
    <property type="molecule type" value="Genomic_DNA"/>
</dbReference>
<name>A0A8D9FRB8_9VIRU</name>
<proteinExistence type="predicted"/>
<accession>A0A8D9FRB8</accession>
<sequence length="121" mass="14458">MSVVITDILKKSLRDYFDYVVSTRYTLDDEYPEEELSYIKEYLFDNAYNECEKNKHNYNKLKKNPNIKSNNAIGSTLKSYLSIILRSNVLTEVTKINRLKGYREKILKPLRREERLNKLLK</sequence>
<gene>
    <name evidence="1" type="ORF">SLAVMIC_00164</name>
</gene>
<evidence type="ECO:0000313" key="1">
    <source>
        <dbReference type="EMBL" id="CAG7579928.1"/>
    </source>
</evidence>